<name>V4AUT6_LOTGI</name>
<dbReference type="InterPro" id="IPR029638">
    <property type="entry name" value="FAM78"/>
</dbReference>
<dbReference type="HOGENOM" id="CLU_085745_1_0_1"/>
<dbReference type="OMA" id="MQLNIEV"/>
<dbReference type="CTD" id="20231009"/>
<dbReference type="PANTHER" id="PTHR31655:SF7">
    <property type="entry name" value="PROTEIN FAM78A"/>
    <property type="match status" value="1"/>
</dbReference>
<dbReference type="STRING" id="225164.V4AUT6"/>
<protein>
    <recommendedName>
        <fullName evidence="3">Protein FAM78A</fullName>
    </recommendedName>
</protein>
<dbReference type="OrthoDB" id="9971204at2759"/>
<evidence type="ECO:0008006" key="3">
    <source>
        <dbReference type="Google" id="ProtNLM"/>
    </source>
</evidence>
<dbReference type="PANTHER" id="PTHR31655">
    <property type="entry name" value="PROTEIN FAM78A"/>
    <property type="match status" value="1"/>
</dbReference>
<proteinExistence type="predicted"/>
<dbReference type="GeneID" id="20231009"/>
<dbReference type="EMBL" id="KB201205">
    <property type="protein sequence ID" value="ESO98725.1"/>
    <property type="molecule type" value="Genomic_DNA"/>
</dbReference>
<dbReference type="KEGG" id="lgi:LOTGIDRAFT_113796"/>
<sequence length="265" mass="30351">MTEKIRIINLEAKIDNEPTHVDESSSAVLKYRTPNFRATASIEMAPLEEGEKWKVGWIQACTDMMFHNTYGEDGFTSWEFPELTSGKQIMISDCDGRHYPWYGSRNETAIFEGFSDVCQTATITMNDNFHPHVTWRNPANRNQSSPNLTHIIRDQSFYVWLVVWNMSSMKSFILQTIQWRMELEIEVDPSKSLGHRAKLISNPVPRQPILLDKNVPIPRCALVPPNANSAQMLVWRAASSRPLCIIPPVWSADEKDKSKKAKSKL</sequence>
<evidence type="ECO:0000313" key="2">
    <source>
        <dbReference type="Proteomes" id="UP000030746"/>
    </source>
</evidence>
<dbReference type="AlphaFoldDB" id="V4AUT6"/>
<accession>V4AUT6</accession>
<reference evidence="1 2" key="1">
    <citation type="journal article" date="2013" name="Nature">
        <title>Insights into bilaterian evolution from three spiralian genomes.</title>
        <authorList>
            <person name="Simakov O."/>
            <person name="Marletaz F."/>
            <person name="Cho S.J."/>
            <person name="Edsinger-Gonzales E."/>
            <person name="Havlak P."/>
            <person name="Hellsten U."/>
            <person name="Kuo D.H."/>
            <person name="Larsson T."/>
            <person name="Lv J."/>
            <person name="Arendt D."/>
            <person name="Savage R."/>
            <person name="Osoegawa K."/>
            <person name="de Jong P."/>
            <person name="Grimwood J."/>
            <person name="Chapman J.A."/>
            <person name="Shapiro H."/>
            <person name="Aerts A."/>
            <person name="Otillar R.P."/>
            <person name="Terry A.Y."/>
            <person name="Boore J.L."/>
            <person name="Grigoriev I.V."/>
            <person name="Lindberg D.R."/>
            <person name="Seaver E.C."/>
            <person name="Weisblat D.A."/>
            <person name="Putnam N.H."/>
            <person name="Rokhsar D.S."/>
        </authorList>
    </citation>
    <scope>NUCLEOTIDE SEQUENCE [LARGE SCALE GENOMIC DNA]</scope>
</reference>
<evidence type="ECO:0000313" key="1">
    <source>
        <dbReference type="EMBL" id="ESO98725.1"/>
    </source>
</evidence>
<dbReference type="RefSeq" id="XP_009050368.1">
    <property type="nucleotide sequence ID" value="XM_009052120.1"/>
</dbReference>
<organism evidence="1 2">
    <name type="scientific">Lottia gigantea</name>
    <name type="common">Giant owl limpet</name>
    <dbReference type="NCBI Taxonomy" id="225164"/>
    <lineage>
        <taxon>Eukaryota</taxon>
        <taxon>Metazoa</taxon>
        <taxon>Spiralia</taxon>
        <taxon>Lophotrochozoa</taxon>
        <taxon>Mollusca</taxon>
        <taxon>Gastropoda</taxon>
        <taxon>Patellogastropoda</taxon>
        <taxon>Lottioidea</taxon>
        <taxon>Lottiidae</taxon>
        <taxon>Lottia</taxon>
    </lineage>
</organism>
<dbReference type="Proteomes" id="UP000030746">
    <property type="component" value="Unassembled WGS sequence"/>
</dbReference>
<keyword evidence="2" id="KW-1185">Reference proteome</keyword>
<gene>
    <name evidence="1" type="ORF">LOTGIDRAFT_113796</name>
</gene>